<feature type="compositionally biased region" description="Basic and acidic residues" evidence="16">
    <location>
        <begin position="41"/>
        <end position="50"/>
    </location>
</feature>
<organism evidence="18 19">
    <name type="scientific">Diploscapter pachys</name>
    <dbReference type="NCBI Taxonomy" id="2018661"/>
    <lineage>
        <taxon>Eukaryota</taxon>
        <taxon>Metazoa</taxon>
        <taxon>Ecdysozoa</taxon>
        <taxon>Nematoda</taxon>
        <taxon>Chromadorea</taxon>
        <taxon>Rhabditida</taxon>
        <taxon>Rhabditina</taxon>
        <taxon>Rhabditomorpha</taxon>
        <taxon>Rhabditoidea</taxon>
        <taxon>Rhabditidae</taxon>
        <taxon>Diploscapter</taxon>
    </lineage>
</organism>
<evidence type="ECO:0000256" key="7">
    <source>
        <dbReference type="ARBA" id="ARBA00022842"/>
    </source>
</evidence>
<feature type="transmembrane region" description="Helical" evidence="15">
    <location>
        <begin position="966"/>
        <end position="984"/>
    </location>
</feature>
<feature type="compositionally biased region" description="Basic and acidic residues" evidence="16">
    <location>
        <begin position="465"/>
        <end position="479"/>
    </location>
</feature>
<dbReference type="InterPro" id="IPR006539">
    <property type="entry name" value="P-type_ATPase_IV"/>
</dbReference>
<dbReference type="AlphaFoldDB" id="A0A2A2L6D3"/>
<gene>
    <name evidence="18" type="ORF">WR25_00338</name>
</gene>
<dbReference type="SUPFAM" id="SSF81665">
    <property type="entry name" value="Calcium ATPase, transmembrane domain M"/>
    <property type="match status" value="1"/>
</dbReference>
<dbReference type="GO" id="GO:0005524">
    <property type="term" value="F:ATP binding"/>
    <property type="evidence" value="ECO:0007669"/>
    <property type="project" value="UniProtKB-UniRule"/>
</dbReference>
<dbReference type="Pfam" id="PF16212">
    <property type="entry name" value="PhoLip_ATPase_C"/>
    <property type="match status" value="1"/>
</dbReference>
<comment type="similarity">
    <text evidence="2 15">Belongs to the cation transport ATPase (P-type) (TC 3.A.3) family. Type IV subfamily.</text>
</comment>
<evidence type="ECO:0000313" key="19">
    <source>
        <dbReference type="Proteomes" id="UP000218231"/>
    </source>
</evidence>
<keyword evidence="7 14" id="KW-0460">Magnesium</keyword>
<dbReference type="Proteomes" id="UP000218231">
    <property type="component" value="Unassembled WGS sequence"/>
</dbReference>
<name>A0A2A2L6D3_9BILA</name>
<evidence type="ECO:0000256" key="14">
    <source>
        <dbReference type="PIRSR" id="PIRSR606539-3"/>
    </source>
</evidence>
<dbReference type="InterPro" id="IPR036412">
    <property type="entry name" value="HAD-like_sf"/>
</dbReference>
<dbReference type="PRINTS" id="PR00119">
    <property type="entry name" value="CATATPASE"/>
</dbReference>
<dbReference type="Gene3D" id="3.40.1110.10">
    <property type="entry name" value="Calcium-transporting ATPase, cytoplasmic domain N"/>
    <property type="match status" value="1"/>
</dbReference>
<dbReference type="InterPro" id="IPR008250">
    <property type="entry name" value="ATPase_P-typ_transduc_dom_A_sf"/>
</dbReference>
<feature type="region of interest" description="Disordered" evidence="16">
    <location>
        <begin position="347"/>
        <end position="371"/>
    </location>
</feature>
<dbReference type="SFLD" id="SFLDF00027">
    <property type="entry name" value="p-type_atpase"/>
    <property type="match status" value="1"/>
</dbReference>
<feature type="binding site" evidence="14">
    <location>
        <position position="314"/>
    </location>
    <ligand>
        <name>Mg(2+)</name>
        <dbReference type="ChEBI" id="CHEBI:18420"/>
    </ligand>
</feature>
<feature type="binding site" evidence="13">
    <location>
        <position position="710"/>
    </location>
    <ligand>
        <name>ATP</name>
        <dbReference type="ChEBI" id="CHEBI:30616"/>
    </ligand>
</feature>
<feature type="compositionally biased region" description="Polar residues" evidence="16">
    <location>
        <begin position="24"/>
        <end position="37"/>
    </location>
</feature>
<dbReference type="SUPFAM" id="SSF81653">
    <property type="entry name" value="Calcium ATPase, transduction domain A"/>
    <property type="match status" value="1"/>
</dbReference>
<feature type="binding site" evidence="13">
    <location>
        <position position="626"/>
    </location>
    <ligand>
        <name>ATP</name>
        <dbReference type="ChEBI" id="CHEBI:30616"/>
    </ligand>
</feature>
<keyword evidence="9 15" id="KW-1133">Transmembrane helix</keyword>
<feature type="binding site" evidence="13">
    <location>
        <position position="829"/>
    </location>
    <ligand>
        <name>ATP</name>
        <dbReference type="ChEBI" id="CHEBI:30616"/>
    </ligand>
</feature>
<feature type="binding site" evidence="13">
    <location>
        <position position="800"/>
    </location>
    <ligand>
        <name>ATP</name>
        <dbReference type="ChEBI" id="CHEBI:30616"/>
    </ligand>
</feature>
<dbReference type="InterPro" id="IPR023214">
    <property type="entry name" value="HAD_sf"/>
</dbReference>
<feature type="region of interest" description="Disordered" evidence="16">
    <location>
        <begin position="1"/>
        <end position="58"/>
    </location>
</feature>
<dbReference type="GO" id="GO:0045332">
    <property type="term" value="P:phospholipid translocation"/>
    <property type="evidence" value="ECO:0007669"/>
    <property type="project" value="TreeGrafter"/>
</dbReference>
<evidence type="ECO:0000256" key="15">
    <source>
        <dbReference type="RuleBase" id="RU362033"/>
    </source>
</evidence>
<feature type="transmembrane region" description="Helical" evidence="15">
    <location>
        <begin position="260"/>
        <end position="279"/>
    </location>
</feature>
<feature type="binding site" evidence="13">
    <location>
        <position position="583"/>
    </location>
    <ligand>
        <name>ATP</name>
        <dbReference type="ChEBI" id="CHEBI:30616"/>
    </ligand>
</feature>
<dbReference type="STRING" id="2018661.A0A2A2L6D3"/>
<feature type="binding site" evidence="13">
    <location>
        <position position="709"/>
    </location>
    <ligand>
        <name>ATP</name>
        <dbReference type="ChEBI" id="CHEBI:30616"/>
    </ligand>
</feature>
<dbReference type="InterPro" id="IPR023298">
    <property type="entry name" value="ATPase_P-typ_TM_dom_sf"/>
</dbReference>
<dbReference type="InterPro" id="IPR018303">
    <property type="entry name" value="ATPase_P-typ_P_site"/>
</dbReference>
<feature type="transmembrane region" description="Helical" evidence="15">
    <location>
        <begin position="1073"/>
        <end position="1099"/>
    </location>
</feature>
<evidence type="ECO:0000256" key="10">
    <source>
        <dbReference type="ARBA" id="ARBA00023136"/>
    </source>
</evidence>
<evidence type="ECO:0000313" key="18">
    <source>
        <dbReference type="EMBL" id="PAV81816.1"/>
    </source>
</evidence>
<feature type="region of interest" description="Disordered" evidence="16">
    <location>
        <begin position="425"/>
        <end position="525"/>
    </location>
</feature>
<feature type="transmembrane region" description="Helical" evidence="15">
    <location>
        <begin position="226"/>
        <end position="248"/>
    </location>
</feature>
<dbReference type="FunFam" id="2.70.150.10:FF:000054">
    <property type="entry name" value="Phospholipid-transporting ATPase"/>
    <property type="match status" value="1"/>
</dbReference>
<dbReference type="InterPro" id="IPR001757">
    <property type="entry name" value="P_typ_ATPase"/>
</dbReference>
<accession>A0A2A2L6D3</accession>
<evidence type="ECO:0000256" key="3">
    <source>
        <dbReference type="ARBA" id="ARBA00022692"/>
    </source>
</evidence>
<dbReference type="SUPFAM" id="SSF56784">
    <property type="entry name" value="HAD-like"/>
    <property type="match status" value="1"/>
</dbReference>
<dbReference type="NCBIfam" id="TIGR01652">
    <property type="entry name" value="ATPase-Plipid"/>
    <property type="match status" value="1"/>
</dbReference>
<evidence type="ECO:0000256" key="12">
    <source>
        <dbReference type="PIRSR" id="PIRSR606539-1"/>
    </source>
</evidence>
<dbReference type="SFLD" id="SFLDG00002">
    <property type="entry name" value="C1.7:_P-type_atpase_like"/>
    <property type="match status" value="1"/>
</dbReference>
<evidence type="ECO:0000256" key="6">
    <source>
        <dbReference type="ARBA" id="ARBA00022840"/>
    </source>
</evidence>
<evidence type="ECO:0000256" key="4">
    <source>
        <dbReference type="ARBA" id="ARBA00022723"/>
    </source>
</evidence>
<dbReference type="InterPro" id="IPR032630">
    <property type="entry name" value="P_typ_ATPase_c"/>
</dbReference>
<sequence length="1150" mass="129214">MTKKDADATPSTSVEPRYTPAPGTISTVNNSSDSNRLSPPHSDRSVDEKGHHRRTSSLWVPPSRYRKLEWQNIVVGDFVHLSHDEIIPADILLLRSSDANGICYVETSNLDGETNLKQRNAIRAMGKYHNSNVPQDFKPDCFKYKVVCENPTTDVYKFEGHLEAVEGGPPLPREFAILAKENVLLRGCMVKNTDFVEGIVLYAGPDTKAMLNNSGPRYKRSTLEKLANIDIIWCVVILLALCVTGAVLTSTSFRNKSVLIPISLYVSIEFIKVGQIWFMSQDKNMYYEKVDKRLQCRALNIPEELGQIQYVMSDKTGTLTENQMVFRCCSLTGKNFGGRCVTDESSNSLSASNSTTNSLSTTNSNSAKLRPSRDRALETLLNNAVRKGEVDNPIFALFITMAICNTVVVNAKPHEDLMDDEGIVAEQRDDGEGNTTEDNSNGGRQRTANASLNVKFLEEVEEEPSNERAIGRKSSRESIELIEFGEDEKPSADENDSEKTMKETKEEPEIKEPKEETEKTAKESKSILHRNSLLSLGPFTRLKGLGLNDLVPFRRSTDKRQSQSSSIEAPPLQSFYDSESPDELALVEAAREYGVRLLRRRFDEVVIYLRATGTSMKFKVLHTLPFDADRKRMSVVVRDSENRAWRAQQEEAEFDSHHRENLLVECTLKAEQELELLGVTAIEDRLQDGVPETIHSLRAAGIKVWLLTGDKIETAVNIAYSSRLFSSSMDLLNLGANGIRGISDLLDEHLKRLARATEITEEAQFGLVLNAAIIDYCLDPHNEERFVRLLKGCQSVLCCRATPIQKATLVKLAKDKLNGKVLAIGDGANDVSMIQGADVGVGLSGQEGMQAVMASDFALARFRFLTHLLLVQGHWCYYRLAETILYFFYKNAMFVFVIFWYQIFNGFSAQVPIDPLYLMVYNLLFTSVPSLLYGCLDQDASADVLLEYPALYEQGRLGKKYRWYSFWLNMVDALWQSAVVYWIAHFTYWDSACDLWTFGMVMITQLLLVNTCHLALLVKYWTWPMFWSMALSVGGFFLAALLYNGFVSPSWTWTGAKDPPVMIAQQSLTDLRFWLVIIISIVLSLIPRCMWIAITNTIAPSRTLKHRRFTGMTRSESRKLGESSIPGTGLLSCLNILLCCGTGKEPSIQP</sequence>
<evidence type="ECO:0000256" key="8">
    <source>
        <dbReference type="ARBA" id="ARBA00022967"/>
    </source>
</evidence>
<dbReference type="PROSITE" id="PS00154">
    <property type="entry name" value="ATPASE_E1_E2"/>
    <property type="match status" value="1"/>
</dbReference>
<feature type="compositionally biased region" description="Basic and acidic residues" evidence="16">
    <location>
        <begin position="487"/>
        <end position="525"/>
    </location>
</feature>
<dbReference type="Gene3D" id="3.40.50.1000">
    <property type="entry name" value="HAD superfamily/HAD-like"/>
    <property type="match status" value="1"/>
</dbReference>
<comment type="subcellular location">
    <subcellularLocation>
        <location evidence="1 15">Membrane</location>
        <topology evidence="1 15">Multi-pass membrane protein</topology>
    </subcellularLocation>
</comment>
<dbReference type="OrthoDB" id="377733at2759"/>
<proteinExistence type="inferred from homology"/>
<evidence type="ECO:0000256" key="9">
    <source>
        <dbReference type="ARBA" id="ARBA00022989"/>
    </source>
</evidence>
<feature type="binding site" evidence="13">
    <location>
        <position position="315"/>
    </location>
    <ligand>
        <name>ATP</name>
        <dbReference type="ChEBI" id="CHEBI:30616"/>
    </ligand>
</feature>
<dbReference type="GO" id="GO:0005886">
    <property type="term" value="C:plasma membrane"/>
    <property type="evidence" value="ECO:0007669"/>
    <property type="project" value="TreeGrafter"/>
</dbReference>
<feature type="binding site" evidence="13">
    <location>
        <position position="830"/>
    </location>
    <ligand>
        <name>ATP</name>
        <dbReference type="ChEBI" id="CHEBI:30616"/>
    </ligand>
</feature>
<dbReference type="InterPro" id="IPR044492">
    <property type="entry name" value="P_typ_ATPase_HD_dom"/>
</dbReference>
<comment type="caution">
    <text evidence="18">The sequence shown here is derived from an EMBL/GenBank/DDBJ whole genome shotgun (WGS) entry which is preliminary data.</text>
</comment>
<evidence type="ECO:0000256" key="13">
    <source>
        <dbReference type="PIRSR" id="PIRSR606539-2"/>
    </source>
</evidence>
<keyword evidence="6 13" id="KW-0067">ATP-binding</keyword>
<dbReference type="FunFam" id="3.40.50.1000:FF:000279">
    <property type="entry name" value="Phospholipid-transporting ATPase"/>
    <property type="match status" value="1"/>
</dbReference>
<feature type="transmembrane region" description="Helical" evidence="15">
    <location>
        <begin position="884"/>
        <end position="904"/>
    </location>
</feature>
<keyword evidence="8 15" id="KW-1278">Translocase</keyword>
<dbReference type="EMBL" id="LIAE01007123">
    <property type="protein sequence ID" value="PAV81816.1"/>
    <property type="molecule type" value="Genomic_DNA"/>
</dbReference>
<dbReference type="SFLD" id="SFLDS00003">
    <property type="entry name" value="Haloacid_Dehalogenase"/>
    <property type="match status" value="1"/>
</dbReference>
<feature type="active site" description="4-aspartylphosphate intermediate" evidence="12">
    <location>
        <position position="314"/>
    </location>
</feature>
<keyword evidence="10 15" id="KW-0472">Membrane</keyword>
<dbReference type="InterPro" id="IPR023299">
    <property type="entry name" value="ATPase_P-typ_cyto_dom_N"/>
</dbReference>
<evidence type="ECO:0000259" key="17">
    <source>
        <dbReference type="Pfam" id="PF16212"/>
    </source>
</evidence>
<evidence type="ECO:0000256" key="2">
    <source>
        <dbReference type="ARBA" id="ARBA00008109"/>
    </source>
</evidence>
<dbReference type="NCBIfam" id="TIGR01494">
    <property type="entry name" value="ATPase_P-type"/>
    <property type="match status" value="2"/>
</dbReference>
<feature type="binding site" evidence="13">
    <location>
        <position position="806"/>
    </location>
    <ligand>
        <name>ATP</name>
        <dbReference type="ChEBI" id="CHEBI:30616"/>
    </ligand>
</feature>
<keyword evidence="4 14" id="KW-0479">Metal-binding</keyword>
<dbReference type="PANTHER" id="PTHR24092">
    <property type="entry name" value="PROBABLE PHOSPHOLIPID-TRANSPORTING ATPASE"/>
    <property type="match status" value="1"/>
</dbReference>
<feature type="binding site" evidence="14">
    <location>
        <position position="826"/>
    </location>
    <ligand>
        <name>Mg(2+)</name>
        <dbReference type="ChEBI" id="CHEBI:18420"/>
    </ligand>
</feature>
<keyword evidence="19" id="KW-1185">Reference proteome</keyword>
<keyword evidence="3 15" id="KW-0812">Transmembrane</keyword>
<feature type="compositionally biased region" description="Polar residues" evidence="16">
    <location>
        <begin position="433"/>
        <end position="452"/>
    </location>
</feature>
<feature type="binding site" evidence="13">
    <location>
        <position position="314"/>
    </location>
    <ligand>
        <name>ATP</name>
        <dbReference type="ChEBI" id="CHEBI:30616"/>
    </ligand>
</feature>
<comment type="cofactor">
    <cofactor evidence="14">
        <name>Mg(2+)</name>
        <dbReference type="ChEBI" id="CHEBI:18420"/>
    </cofactor>
</comment>
<dbReference type="GO" id="GO:0016887">
    <property type="term" value="F:ATP hydrolysis activity"/>
    <property type="evidence" value="ECO:0007669"/>
    <property type="project" value="InterPro"/>
</dbReference>
<dbReference type="GO" id="GO:0140326">
    <property type="term" value="F:ATPase-coupled intramembrane lipid transporter activity"/>
    <property type="evidence" value="ECO:0007669"/>
    <property type="project" value="UniProtKB-EC"/>
</dbReference>
<evidence type="ECO:0000256" key="5">
    <source>
        <dbReference type="ARBA" id="ARBA00022741"/>
    </source>
</evidence>
<feature type="transmembrane region" description="Helical" evidence="15">
    <location>
        <begin position="996"/>
        <end position="1018"/>
    </location>
</feature>
<feature type="binding site" evidence="14">
    <location>
        <position position="316"/>
    </location>
    <ligand>
        <name>Mg(2+)</name>
        <dbReference type="ChEBI" id="CHEBI:18420"/>
    </ligand>
</feature>
<feature type="binding site" evidence="13">
    <location>
        <position position="316"/>
    </location>
    <ligand>
        <name>ATP</name>
        <dbReference type="ChEBI" id="CHEBI:30616"/>
    </ligand>
</feature>
<reference evidence="18 19" key="1">
    <citation type="journal article" date="2017" name="Curr. Biol.">
        <title>Genome architecture and evolution of a unichromosomal asexual nematode.</title>
        <authorList>
            <person name="Fradin H."/>
            <person name="Zegar C."/>
            <person name="Gutwein M."/>
            <person name="Lucas J."/>
            <person name="Kovtun M."/>
            <person name="Corcoran D."/>
            <person name="Baugh L.R."/>
            <person name="Kiontke K."/>
            <person name="Gunsalus K."/>
            <person name="Fitch D.H."/>
            <person name="Piano F."/>
        </authorList>
    </citation>
    <scope>NUCLEOTIDE SEQUENCE [LARGE SCALE GENOMIC DNA]</scope>
    <source>
        <strain evidence="18">PF1309</strain>
    </source>
</reference>
<dbReference type="GO" id="GO:0000287">
    <property type="term" value="F:magnesium ion binding"/>
    <property type="evidence" value="ECO:0007669"/>
    <property type="project" value="UniProtKB-UniRule"/>
</dbReference>
<feature type="domain" description="P-type ATPase C-terminal" evidence="17">
    <location>
        <begin position="852"/>
        <end position="1100"/>
    </location>
</feature>
<feature type="region of interest" description="Disordered" evidence="16">
    <location>
        <begin position="555"/>
        <end position="577"/>
    </location>
</feature>
<evidence type="ECO:0000256" key="16">
    <source>
        <dbReference type="SAM" id="MobiDB-lite"/>
    </source>
</evidence>
<protein>
    <recommendedName>
        <fullName evidence="15">Phospholipid-transporting ATPase</fullName>
        <ecNumber evidence="15">7.6.2.1</ecNumber>
    </recommendedName>
</protein>
<dbReference type="Gene3D" id="2.70.150.10">
    <property type="entry name" value="Calcium-transporting ATPase, cytoplasmic transduction domain A"/>
    <property type="match status" value="1"/>
</dbReference>
<feature type="binding site" evidence="13">
    <location>
        <position position="708"/>
    </location>
    <ligand>
        <name>ATP</name>
        <dbReference type="ChEBI" id="CHEBI:30616"/>
    </ligand>
</feature>
<evidence type="ECO:0000256" key="1">
    <source>
        <dbReference type="ARBA" id="ARBA00004141"/>
    </source>
</evidence>
<feature type="transmembrane region" description="Helical" evidence="15">
    <location>
        <begin position="1030"/>
        <end position="1053"/>
    </location>
</feature>
<feature type="binding site" evidence="14">
    <location>
        <position position="830"/>
    </location>
    <ligand>
        <name>Mg(2+)</name>
        <dbReference type="ChEBI" id="CHEBI:18420"/>
    </ligand>
</feature>
<evidence type="ECO:0000256" key="11">
    <source>
        <dbReference type="ARBA" id="ARBA00034036"/>
    </source>
</evidence>
<comment type="catalytic activity">
    <reaction evidence="11 15">
        <text>ATP + H2O + phospholipidSide 1 = ADP + phosphate + phospholipidSide 2.</text>
        <dbReference type="EC" id="7.6.2.1"/>
    </reaction>
</comment>
<feature type="transmembrane region" description="Helical" evidence="15">
    <location>
        <begin position="916"/>
        <end position="936"/>
    </location>
</feature>
<keyword evidence="5 13" id="KW-0547">Nucleotide-binding</keyword>
<dbReference type="EC" id="7.6.2.1" evidence="15"/>
<feature type="compositionally biased region" description="Low complexity" evidence="16">
    <location>
        <begin position="347"/>
        <end position="367"/>
    </location>
</feature>
<dbReference type="PANTHER" id="PTHR24092:SF218">
    <property type="entry name" value="PHOSPHOLIPID-TRANSPORTING ATPASE"/>
    <property type="match status" value="1"/>
</dbReference>